<evidence type="ECO:0000313" key="1">
    <source>
        <dbReference type="EMBL" id="STO71018.1"/>
    </source>
</evidence>
<evidence type="ECO:0000313" key="2">
    <source>
        <dbReference type="EMBL" id="STO71113.1"/>
    </source>
</evidence>
<protein>
    <submittedName>
        <fullName evidence="1">Regulator-like protein</fullName>
    </submittedName>
</protein>
<proteinExistence type="predicted"/>
<dbReference type="AlphaFoldDB" id="A0A377I6N8"/>
<dbReference type="PANTHER" id="PTHR35862:SF1">
    <property type="entry name" value="FELS-2 PROPHAGE PROTEIN"/>
    <property type="match status" value="1"/>
</dbReference>
<dbReference type="SUPFAM" id="SSF69279">
    <property type="entry name" value="Phage tail proteins"/>
    <property type="match status" value="1"/>
</dbReference>
<reference evidence="1 3" key="1">
    <citation type="submission" date="2018-06" db="EMBL/GenBank/DDBJ databases">
        <authorList>
            <consortium name="Pathogen Informatics"/>
            <person name="Doyle S."/>
        </authorList>
    </citation>
    <scope>NUCLEOTIDE SEQUENCE [LARGE SCALE GENOMIC DNA]</scope>
    <source>
        <strain evidence="1 3">NCTC11296</strain>
    </source>
</reference>
<sequence>MANVAQYDFSLFYEKTNISAEIEPHLIELSYTDYLEGQSDELTVTFEDIQGKWIRQWFPTQGDKLIAAIGYKGAPLVDIGSFEIDEVEYEAHPSTITLRALSSGISKNYRTLKPKAYENTTLAQIVAQVAERLKLKVVGQIKPIPITRVTQYQERDVEFLSRLAREYHHSFKIVGNQLVFTHKDELGQTAPVAVLDERDVISLRLRDRIKDTAKAVEITGYDANGKKVIKQRKNAKKRRKNIKQSAEASGDTLRIVTRGESQEQIDARADAALAEQNDDQQAGNIVLWGNPKLVAGNTILLRNLGVFSGKYLIKSARHSFSRFSGYQTEIEVRMLEFIPDDLITLGMEATHANP</sequence>
<dbReference type="Proteomes" id="UP000254465">
    <property type="component" value="Unassembled WGS sequence"/>
</dbReference>
<dbReference type="EMBL" id="UGHK01000002">
    <property type="protein sequence ID" value="STO71018.1"/>
    <property type="molecule type" value="Genomic_DNA"/>
</dbReference>
<dbReference type="EMBL" id="UGHK01000002">
    <property type="protein sequence ID" value="STO71113.1"/>
    <property type="molecule type" value="Genomic_DNA"/>
</dbReference>
<name>A0A377I6N8_AVIPA</name>
<dbReference type="Pfam" id="PF05954">
    <property type="entry name" value="Phage_GPD"/>
    <property type="match status" value="1"/>
</dbReference>
<evidence type="ECO:0000313" key="3">
    <source>
        <dbReference type="Proteomes" id="UP000254465"/>
    </source>
</evidence>
<gene>
    <name evidence="1" type="ORF">NCTC11296_00912</name>
    <name evidence="2" type="ORF">NCTC11296_01008</name>
</gene>
<dbReference type="RefSeq" id="WP_017807483.1">
    <property type="nucleotide sequence ID" value="NZ_JBANLW010000113.1"/>
</dbReference>
<dbReference type="InterPro" id="IPR052726">
    <property type="entry name" value="Phage_Baseplate_Hub"/>
</dbReference>
<accession>A0A377I6N8</accession>
<organism evidence="1 3">
    <name type="scientific">Avibacterium paragallinarum</name>
    <name type="common">Haemophilus gallinarum</name>
    <dbReference type="NCBI Taxonomy" id="728"/>
    <lineage>
        <taxon>Bacteria</taxon>
        <taxon>Pseudomonadati</taxon>
        <taxon>Pseudomonadota</taxon>
        <taxon>Gammaproteobacteria</taxon>
        <taxon>Pasteurellales</taxon>
        <taxon>Pasteurellaceae</taxon>
        <taxon>Avibacterium</taxon>
    </lineage>
</organism>
<dbReference type="PANTHER" id="PTHR35862">
    <property type="entry name" value="FELS-2 PROPHAGE PROTEIN"/>
    <property type="match status" value="1"/>
</dbReference>